<keyword evidence="3" id="KW-1185">Reference proteome</keyword>
<gene>
    <name evidence="2" type="ORF">PEPS_22290</name>
</gene>
<proteinExistence type="predicted"/>
<feature type="domain" description="Putative auto-transporter adhesin head GIN" evidence="1">
    <location>
        <begin position="33"/>
        <end position="212"/>
    </location>
</feature>
<protein>
    <recommendedName>
        <fullName evidence="1">Putative auto-transporter adhesin head GIN domain-containing protein</fullName>
    </recommendedName>
</protein>
<name>A0ABM7VG60_9BACT</name>
<evidence type="ECO:0000313" key="3">
    <source>
        <dbReference type="Proteomes" id="UP001354989"/>
    </source>
</evidence>
<dbReference type="Pfam" id="PF10988">
    <property type="entry name" value="DUF2807"/>
    <property type="match status" value="1"/>
</dbReference>
<dbReference type="Gene3D" id="2.160.20.120">
    <property type="match status" value="1"/>
</dbReference>
<reference evidence="2 3" key="1">
    <citation type="submission" date="2021-12" db="EMBL/GenBank/DDBJ databases">
        <title>Genome sequencing of bacteria with rrn-lacking chromosome and rrn-plasmid.</title>
        <authorList>
            <person name="Anda M."/>
            <person name="Iwasaki W."/>
        </authorList>
    </citation>
    <scope>NUCLEOTIDE SEQUENCE [LARGE SCALE GENOMIC DNA]</scope>
    <source>
        <strain evidence="2 3">NBRC 101262</strain>
    </source>
</reference>
<dbReference type="EMBL" id="AP025292">
    <property type="protein sequence ID" value="BDC99948.1"/>
    <property type="molecule type" value="Genomic_DNA"/>
</dbReference>
<dbReference type="PANTHER" id="PTHR39200">
    <property type="entry name" value="HYPOTHETICAL EXPORTED PROTEIN"/>
    <property type="match status" value="1"/>
</dbReference>
<sequence>MKKLIPIILIIFTAVYSLQAKDLEKRTIEVSSFNKLHLGAAFNVYITQGKDCQMVIEGRGKDLDLVKVKESANSLSVNMRNGSYNTKKINIYLQLKDVNEIEVSGACSVYSKNAIRASALKMRLSGASNLKLELNAESLDLRSSGASNAMLVGNAENFSVNLSGASNVKAKDLITGQVKVAMSGASNLKIHAKDAIEGNCSGAASVKFTGDPQRVLVNTSGAGSVQRL</sequence>
<accession>A0ABM7VG60</accession>
<dbReference type="InterPro" id="IPR021255">
    <property type="entry name" value="DUF2807"/>
</dbReference>
<dbReference type="RefSeq" id="WP_338397102.1">
    <property type="nucleotide sequence ID" value="NZ_AP025292.1"/>
</dbReference>
<organism evidence="2 3">
    <name type="scientific">Persicobacter psychrovividus</name>
    <dbReference type="NCBI Taxonomy" id="387638"/>
    <lineage>
        <taxon>Bacteria</taxon>
        <taxon>Pseudomonadati</taxon>
        <taxon>Bacteroidota</taxon>
        <taxon>Cytophagia</taxon>
        <taxon>Cytophagales</taxon>
        <taxon>Persicobacteraceae</taxon>
        <taxon>Persicobacter</taxon>
    </lineage>
</organism>
<dbReference type="Proteomes" id="UP001354989">
    <property type="component" value="Chromosome"/>
</dbReference>
<evidence type="ECO:0000259" key="1">
    <source>
        <dbReference type="Pfam" id="PF10988"/>
    </source>
</evidence>
<dbReference type="PANTHER" id="PTHR39200:SF1">
    <property type="entry name" value="AUTO-TRANSPORTER ADHESIN HEAD GIN DOMAIN-CONTAINING PROTEIN-RELATED"/>
    <property type="match status" value="1"/>
</dbReference>
<evidence type="ECO:0000313" key="2">
    <source>
        <dbReference type="EMBL" id="BDC99948.1"/>
    </source>
</evidence>